<evidence type="ECO:0000313" key="2">
    <source>
        <dbReference type="EMBL" id="OMP06746.1"/>
    </source>
</evidence>
<comment type="caution">
    <text evidence="2">The sequence shown here is derived from an EMBL/GenBank/DDBJ whole genome shotgun (WGS) entry which is preliminary data.</text>
</comment>
<evidence type="ECO:0000256" key="1">
    <source>
        <dbReference type="SAM" id="MobiDB-lite"/>
    </source>
</evidence>
<gene>
    <name evidence="2" type="ORF">COLO4_07932</name>
</gene>
<dbReference type="EMBL" id="AWUE01013504">
    <property type="protein sequence ID" value="OMP06746.1"/>
    <property type="molecule type" value="Genomic_DNA"/>
</dbReference>
<protein>
    <submittedName>
        <fullName evidence="2">Uncharacterized protein</fullName>
    </submittedName>
</protein>
<evidence type="ECO:0000313" key="3">
    <source>
        <dbReference type="Proteomes" id="UP000187203"/>
    </source>
</evidence>
<accession>A0A1R3KI29</accession>
<feature type="region of interest" description="Disordered" evidence="1">
    <location>
        <begin position="26"/>
        <end position="50"/>
    </location>
</feature>
<dbReference type="Proteomes" id="UP000187203">
    <property type="component" value="Unassembled WGS sequence"/>
</dbReference>
<organism evidence="2 3">
    <name type="scientific">Corchorus olitorius</name>
    <dbReference type="NCBI Taxonomy" id="93759"/>
    <lineage>
        <taxon>Eukaryota</taxon>
        <taxon>Viridiplantae</taxon>
        <taxon>Streptophyta</taxon>
        <taxon>Embryophyta</taxon>
        <taxon>Tracheophyta</taxon>
        <taxon>Spermatophyta</taxon>
        <taxon>Magnoliopsida</taxon>
        <taxon>eudicotyledons</taxon>
        <taxon>Gunneridae</taxon>
        <taxon>Pentapetalae</taxon>
        <taxon>rosids</taxon>
        <taxon>malvids</taxon>
        <taxon>Malvales</taxon>
        <taxon>Malvaceae</taxon>
        <taxon>Grewioideae</taxon>
        <taxon>Apeibeae</taxon>
        <taxon>Corchorus</taxon>
    </lineage>
</organism>
<proteinExistence type="predicted"/>
<dbReference type="AlphaFoldDB" id="A0A1R3KI29"/>
<keyword evidence="3" id="KW-1185">Reference proteome</keyword>
<reference evidence="3" key="1">
    <citation type="submission" date="2013-09" db="EMBL/GenBank/DDBJ databases">
        <title>Corchorus olitorius genome sequencing.</title>
        <authorList>
            <person name="Alam M."/>
            <person name="Haque M.S."/>
            <person name="Islam M.S."/>
            <person name="Emdad E.M."/>
            <person name="Islam M.M."/>
            <person name="Ahmed B."/>
            <person name="Halim A."/>
            <person name="Hossen Q.M.M."/>
            <person name="Hossain M.Z."/>
            <person name="Ahmed R."/>
            <person name="Khan M.M."/>
            <person name="Islam R."/>
            <person name="Rashid M.M."/>
            <person name="Khan S.A."/>
            <person name="Rahman M.S."/>
            <person name="Alam M."/>
            <person name="Yahiya A.S."/>
            <person name="Khan M.S."/>
            <person name="Azam M.S."/>
            <person name="Haque T."/>
            <person name="Lashkar M.Z.H."/>
            <person name="Akhand A.I."/>
            <person name="Morshed G."/>
            <person name="Roy S."/>
            <person name="Uddin K.S."/>
            <person name="Rabeya T."/>
            <person name="Hossain A.S."/>
            <person name="Chowdhury A."/>
            <person name="Snigdha A.R."/>
            <person name="Mortoza M.S."/>
            <person name="Matin S.A."/>
            <person name="Hoque S.M.E."/>
            <person name="Islam M.K."/>
            <person name="Roy D.K."/>
            <person name="Haider R."/>
            <person name="Moosa M.M."/>
            <person name="Elias S.M."/>
            <person name="Hasan A.M."/>
            <person name="Jahan S."/>
            <person name="Shafiuddin M."/>
            <person name="Mahmood N."/>
            <person name="Shommy N.S."/>
        </authorList>
    </citation>
    <scope>NUCLEOTIDE SEQUENCE [LARGE SCALE GENOMIC DNA]</scope>
    <source>
        <strain evidence="3">cv. O-4</strain>
    </source>
</reference>
<name>A0A1R3KI29_9ROSI</name>
<feature type="compositionally biased region" description="Acidic residues" evidence="1">
    <location>
        <begin position="39"/>
        <end position="50"/>
    </location>
</feature>
<sequence>MNTREGERETLRVVCEEMRSVCGRLEEKEKKAESQESFLEGEDGEEGEGR</sequence>